<accession>A0A081RAF5</accession>
<dbReference type="OrthoDB" id="7575000at2"/>
<dbReference type="RefSeq" id="WP_037454894.1">
    <property type="nucleotide sequence ID" value="NZ_JFHR01000049.1"/>
</dbReference>
<dbReference type="PATRIC" id="fig|46429.4.peg.3508"/>
<dbReference type="Proteomes" id="UP000028411">
    <property type="component" value="Unassembled WGS sequence"/>
</dbReference>
<protein>
    <submittedName>
        <fullName evidence="1">Uncharacterized protein</fullName>
    </submittedName>
</protein>
<name>A0A081RAF5_SPHCR</name>
<sequence>MTMLVARAQLNFVTDLVARFERYDSMMRPVAEYQSQYIAIIALLRSIGHVFDKVDCADDQRRSWSAAKWREWKQAPIFRDFIEPARNVLLKEFQGGLQLRNNAFDTIAVVADPGVPDGVSHVAAFNSVKLRDAEGRPILPKIREALTFWDRCLKEAEAHLPEATA</sequence>
<reference evidence="1 2" key="1">
    <citation type="submission" date="2014-02" db="EMBL/GenBank/DDBJ databases">
        <title>Whole genome sequence of Sphingobium chlorophenolicum NBRC 16172.</title>
        <authorList>
            <person name="Gan H.M."/>
            <person name="Gan H.Y."/>
            <person name="Chew T.H."/>
            <person name="Savka M.A."/>
        </authorList>
    </citation>
    <scope>NUCLEOTIDE SEQUENCE [LARGE SCALE GENOMIC DNA]</scope>
    <source>
        <strain evidence="1 2">NBRC 16172</strain>
    </source>
</reference>
<gene>
    <name evidence="1" type="ORF">BV95_03516</name>
</gene>
<dbReference type="AlphaFoldDB" id="A0A081RAF5"/>
<evidence type="ECO:0000313" key="1">
    <source>
        <dbReference type="EMBL" id="KEQ52178.1"/>
    </source>
</evidence>
<proteinExistence type="predicted"/>
<comment type="caution">
    <text evidence="1">The sequence shown here is derived from an EMBL/GenBank/DDBJ whole genome shotgun (WGS) entry which is preliminary data.</text>
</comment>
<dbReference type="EMBL" id="JFHR01000049">
    <property type="protein sequence ID" value="KEQ52178.1"/>
    <property type="molecule type" value="Genomic_DNA"/>
</dbReference>
<evidence type="ECO:0000313" key="2">
    <source>
        <dbReference type="Proteomes" id="UP000028411"/>
    </source>
</evidence>
<organism evidence="1 2">
    <name type="scientific">Sphingobium chlorophenolicum</name>
    <dbReference type="NCBI Taxonomy" id="46429"/>
    <lineage>
        <taxon>Bacteria</taxon>
        <taxon>Pseudomonadati</taxon>
        <taxon>Pseudomonadota</taxon>
        <taxon>Alphaproteobacteria</taxon>
        <taxon>Sphingomonadales</taxon>
        <taxon>Sphingomonadaceae</taxon>
        <taxon>Sphingobium</taxon>
    </lineage>
</organism>
<dbReference type="eggNOG" id="ENOG5033W6I">
    <property type="taxonomic scope" value="Bacteria"/>
</dbReference>